<reference evidence="2 3" key="1">
    <citation type="submission" date="2018-11" db="EMBL/GenBank/DDBJ databases">
        <authorList>
            <consortium name="Pathogen Informatics"/>
        </authorList>
    </citation>
    <scope>NUCLEOTIDE SEQUENCE [LARGE SCALE GENOMIC DNA]</scope>
</reference>
<evidence type="ECO:0000313" key="3">
    <source>
        <dbReference type="Proteomes" id="UP000050761"/>
    </source>
</evidence>
<reference evidence="4" key="2">
    <citation type="submission" date="2019-09" db="UniProtKB">
        <authorList>
            <consortium name="WormBaseParasite"/>
        </authorList>
    </citation>
    <scope>IDENTIFICATION</scope>
</reference>
<feature type="region of interest" description="Disordered" evidence="1">
    <location>
        <begin position="1"/>
        <end position="22"/>
    </location>
</feature>
<dbReference type="OrthoDB" id="5847909at2759"/>
<feature type="compositionally biased region" description="Low complexity" evidence="1">
    <location>
        <begin position="178"/>
        <end position="189"/>
    </location>
</feature>
<dbReference type="AlphaFoldDB" id="A0A3P8BRS9"/>
<name>A0A3P8BRS9_HELPZ</name>
<feature type="region of interest" description="Disordered" evidence="1">
    <location>
        <begin position="167"/>
        <end position="195"/>
    </location>
</feature>
<gene>
    <name evidence="2" type="ORF">HPBE_LOCUS8073</name>
</gene>
<accession>A0A3P8BRS9</accession>
<dbReference type="WBParaSite" id="HPBE_0000807201-mRNA-1">
    <property type="protein sequence ID" value="HPBE_0000807201-mRNA-1"/>
    <property type="gene ID" value="HPBE_0000807201"/>
</dbReference>
<evidence type="ECO:0000313" key="4">
    <source>
        <dbReference type="WBParaSite" id="HPBE_0000807201-mRNA-1"/>
    </source>
</evidence>
<protein>
    <submittedName>
        <fullName evidence="4">Transposase</fullName>
    </submittedName>
</protein>
<evidence type="ECO:0000313" key="2">
    <source>
        <dbReference type="EMBL" id="VDO74772.1"/>
    </source>
</evidence>
<keyword evidence="3" id="KW-1185">Reference proteome</keyword>
<dbReference type="EMBL" id="UZAH01026048">
    <property type="protein sequence ID" value="VDO74772.1"/>
    <property type="molecule type" value="Genomic_DNA"/>
</dbReference>
<dbReference type="Proteomes" id="UP000050761">
    <property type="component" value="Unassembled WGS sequence"/>
</dbReference>
<evidence type="ECO:0000256" key="1">
    <source>
        <dbReference type="SAM" id="MobiDB-lite"/>
    </source>
</evidence>
<organism evidence="2">
    <name type="scientific">Heligmosomoides polygyrus</name>
    <name type="common">Parasitic roundworm</name>
    <dbReference type="NCBI Taxonomy" id="6339"/>
    <lineage>
        <taxon>Eukaryota</taxon>
        <taxon>Metazoa</taxon>
        <taxon>Ecdysozoa</taxon>
        <taxon>Nematoda</taxon>
        <taxon>Chromadorea</taxon>
        <taxon>Rhabditida</taxon>
        <taxon>Rhabditina</taxon>
        <taxon>Rhabditomorpha</taxon>
        <taxon>Strongyloidea</taxon>
        <taxon>Heligmosomidae</taxon>
        <taxon>Heligmosomoides</taxon>
    </lineage>
</organism>
<sequence>MVAHNSLPKIRKTVNSTSPEVRAPRLDPCQHFALDVVPRVELLPIAVVLQRSGDTWSHGEVSEPYLGRGVTDIAKGLYGFRRRVTDVASGLPDSHDVLTMSRKARSACEDMSPTSFIRRHVVNAVQRTSGLRRGVTDVAPEVPHSHVLPVKRGPVNGGPVKVGPAMGTGEEGGGGPVKAGPVRKGPVKGTARESDISARRTLEALWIAARNPQVNRKDECIAITQELAPFVEL</sequence>
<proteinExistence type="predicted"/>